<sequence length="1051" mass="113048">MSRSVHFRAEIGSVARGPSLDRLICWLKLRFSVLAGGDPACEAVHVIRKVVHMTDDPRISTKTPDSAVPTVWPIVPDLQRHHEAPVRRPIPGAGQARAYWVDETTLAWPADLLPKGVTPAMCVGPHHGRPRSAPPVSFGLVSSPDGQAHVRDGLLHRGPHGSEVPLILVGEVGPEVVAAHPQLSGYLALTTVDDFGDPRLGRADVEALLTGQLAVVQRTASASGGWLTAFTGVQIWPLIDRFWGGAASTRDGSAPLGVRFVEPQAPDGADGAGGAGDAAGSEGVESTEGAEGVESAETAGVTEGTALPAFALWAPTALAVTLLAWETGDPTGSSPLVDDPPMRLPAHRCDDGRWEVDPGRVGAGAQYLWEVEVFVPSTGRVELNQVTDPYSTALTVDSRRSVAVDLGQRTLKPTAWCESLSPVVHSDAARVIYELHVRDFSCADESVPAELRGTYAAFTLDSLGTRHLGALVGAGVDTLHLLPIFDTATIPEDRANQKSPEIPADTSASSRRPQAAVAAVADSDAYNWGYDPYHWMAPEGSYAREGHQDGGARTREVRDMVGALHGMGLQVVLDQVYNHTAAAGQDPCSVLDRIVPDYYHRLDVYGAIEMSTCRNNVATERAMAERLMIDACVAWVRDYRVDGFRFDLMGYHSIGTMARLREALDEIAEDAVGHPVYLYGEGWNMGEVADNALFRQACQGQVGELGIGTLNDRVRDAVHGGSFKQPDPRTDQGLGNGELTDPNAVEERKKDAARRDLAWRSDLVRLSLAGNLRDYTLLTSDGQWRRGDEIGYGETPAAYGIEPVDSIAYVSSHGDETLFDRLAYKLPLPTSMADRVRMNTLCLAIATLGQSPAFWAAGCELLRSKSLDTDSYNSGDHFNAIDWSGRDNGWGRGLPPAGRNFESWIIQAELLAHDELRPTARDIAAAQEQALDVLRLRRSTPLFSLGSAELIRERVSFPSSGPRAQPGIIIMVIDDGAGEADVDPALDGVVVVINATPREVSQRVDALVDRFLVLSEVQVCGVDPVVRETRFDASTGLVTIPARTVAVLVEP</sequence>
<feature type="region of interest" description="Disordered" evidence="2">
    <location>
        <begin position="257"/>
        <end position="298"/>
    </location>
</feature>
<feature type="region of interest" description="Disordered" evidence="2">
    <location>
        <begin position="718"/>
        <end position="746"/>
    </location>
</feature>
<evidence type="ECO:0000256" key="2">
    <source>
        <dbReference type="SAM" id="MobiDB-lite"/>
    </source>
</evidence>
<dbReference type="CDD" id="cd02860">
    <property type="entry name" value="E_set_Pullulanase"/>
    <property type="match status" value="1"/>
</dbReference>
<accession>J0XER1</accession>
<dbReference type="Pfam" id="PF17967">
    <property type="entry name" value="Pullulanase_N2"/>
    <property type="match status" value="1"/>
</dbReference>
<organism evidence="5 6">
    <name type="scientific">Actinomyces massiliensis F0489</name>
    <dbReference type="NCBI Taxonomy" id="1125718"/>
    <lineage>
        <taxon>Bacteria</taxon>
        <taxon>Bacillati</taxon>
        <taxon>Actinomycetota</taxon>
        <taxon>Actinomycetes</taxon>
        <taxon>Actinomycetales</taxon>
        <taxon>Actinomycetaceae</taxon>
        <taxon>Actinomyces</taxon>
    </lineage>
</organism>
<dbReference type="PANTHER" id="PTHR43002">
    <property type="entry name" value="GLYCOGEN DEBRANCHING ENZYME"/>
    <property type="match status" value="1"/>
</dbReference>
<evidence type="ECO:0000259" key="4">
    <source>
        <dbReference type="Pfam" id="PF17967"/>
    </source>
</evidence>
<dbReference type="InterPro" id="IPR024561">
    <property type="entry name" value="Pullul_strch_C"/>
</dbReference>
<dbReference type="SUPFAM" id="SSF81296">
    <property type="entry name" value="E set domains"/>
    <property type="match status" value="2"/>
</dbReference>
<evidence type="ECO:0000256" key="1">
    <source>
        <dbReference type="ARBA" id="ARBA00008061"/>
    </source>
</evidence>
<dbReference type="SUPFAM" id="SSF51445">
    <property type="entry name" value="(Trans)glycosidases"/>
    <property type="match status" value="1"/>
</dbReference>
<evidence type="ECO:0000313" key="6">
    <source>
        <dbReference type="Proteomes" id="UP000002941"/>
    </source>
</evidence>
<dbReference type="eggNOG" id="COG1523">
    <property type="taxonomic scope" value="Bacteria"/>
</dbReference>
<dbReference type="InterPro" id="IPR040671">
    <property type="entry name" value="Pullulanase_N2"/>
</dbReference>
<keyword evidence="6" id="KW-1185">Reference proteome</keyword>
<dbReference type="Gene3D" id="2.60.40.1130">
    <property type="entry name" value="Rab geranylgeranyltransferase alpha-subunit, insert domain"/>
    <property type="match status" value="1"/>
</dbReference>
<dbReference type="Gene3D" id="2.60.40.10">
    <property type="entry name" value="Immunoglobulins"/>
    <property type="match status" value="1"/>
</dbReference>
<evidence type="ECO:0000313" key="5">
    <source>
        <dbReference type="EMBL" id="EJF47206.1"/>
    </source>
</evidence>
<dbReference type="CDD" id="cd11341">
    <property type="entry name" value="AmyAc_Pullulanase_LD-like"/>
    <property type="match status" value="1"/>
</dbReference>
<gene>
    <name evidence="5" type="ORF">HMPREF1318_2413</name>
</gene>
<feature type="domain" description="Pullulanase N2" evidence="4">
    <location>
        <begin position="95"/>
        <end position="240"/>
    </location>
</feature>
<feature type="domain" description="Alpha-1,6-glucosidases pullulanase-type C-terminal" evidence="3">
    <location>
        <begin position="886"/>
        <end position="1050"/>
    </location>
</feature>
<proteinExistence type="inferred from homology"/>
<dbReference type="EMBL" id="AKFT01000026">
    <property type="protein sequence ID" value="EJF47206.1"/>
    <property type="molecule type" value="Genomic_DNA"/>
</dbReference>
<dbReference type="SUPFAM" id="SSF51011">
    <property type="entry name" value="Glycosyl hydrolase domain"/>
    <property type="match status" value="1"/>
</dbReference>
<dbReference type="InterPro" id="IPR013780">
    <property type="entry name" value="Glyco_hydro_b"/>
</dbReference>
<dbReference type="InterPro" id="IPR011839">
    <property type="entry name" value="Pullul_strch"/>
</dbReference>
<dbReference type="AlphaFoldDB" id="J0XER1"/>
<comment type="caution">
    <text evidence="5">The sequence shown here is derived from an EMBL/GenBank/DDBJ whole genome shotgun (WGS) entry which is preliminary data.</text>
</comment>
<dbReference type="GO" id="GO:0005975">
    <property type="term" value="P:carbohydrate metabolic process"/>
    <property type="evidence" value="ECO:0007669"/>
    <property type="project" value="InterPro"/>
</dbReference>
<dbReference type="InterPro" id="IPR013783">
    <property type="entry name" value="Ig-like_fold"/>
</dbReference>
<dbReference type="Proteomes" id="UP000002941">
    <property type="component" value="Unassembled WGS sequence"/>
</dbReference>
<reference evidence="5 6" key="1">
    <citation type="submission" date="2012-05" db="EMBL/GenBank/DDBJ databases">
        <authorList>
            <person name="Harkins D.M."/>
            <person name="Madupu R."/>
            <person name="Durkin A.S."/>
            <person name="Torralba M."/>
            <person name="Methe B."/>
            <person name="Sutton G.G."/>
            <person name="Nelson K.E."/>
        </authorList>
    </citation>
    <scope>NUCLEOTIDE SEQUENCE [LARGE SCALE GENOMIC DNA]</scope>
    <source>
        <strain evidence="5 6">F0489</strain>
    </source>
</reference>
<dbReference type="InterPro" id="IPR014756">
    <property type="entry name" value="Ig_E-set"/>
</dbReference>
<protein>
    <submittedName>
        <fullName evidence="5">PF11852 domain protein</fullName>
    </submittedName>
</protein>
<dbReference type="Pfam" id="PF11852">
    <property type="entry name" value="Pullul_strch_C"/>
    <property type="match status" value="1"/>
</dbReference>
<comment type="similarity">
    <text evidence="1">Belongs to the glycosyl hydrolase 13 family.</text>
</comment>
<dbReference type="PATRIC" id="fig|1125718.3.peg.403"/>
<dbReference type="Gene3D" id="3.20.20.80">
    <property type="entry name" value="Glycosidases"/>
    <property type="match status" value="1"/>
</dbReference>
<dbReference type="InterPro" id="IPR017853">
    <property type="entry name" value="GH"/>
</dbReference>
<name>J0XER1_9ACTO</name>
<feature type="region of interest" description="Disordered" evidence="2">
    <location>
        <begin position="492"/>
        <end position="513"/>
    </location>
</feature>
<dbReference type="Gene3D" id="2.60.40.1180">
    <property type="entry name" value="Golgi alpha-mannosidase II"/>
    <property type="match status" value="1"/>
</dbReference>
<dbReference type="NCBIfam" id="TIGR02103">
    <property type="entry name" value="pullul_strch"/>
    <property type="match status" value="1"/>
</dbReference>
<dbReference type="GO" id="GO:0051060">
    <property type="term" value="F:pullulanase activity"/>
    <property type="evidence" value="ECO:0007669"/>
    <property type="project" value="InterPro"/>
</dbReference>
<evidence type="ECO:0000259" key="3">
    <source>
        <dbReference type="Pfam" id="PF11852"/>
    </source>
</evidence>